<dbReference type="InParanoid" id="Q23UC5"/>
<dbReference type="EMBL" id="GG662628">
    <property type="protein sequence ID" value="EAS00140.1"/>
    <property type="molecule type" value="Genomic_DNA"/>
</dbReference>
<proteinExistence type="predicted"/>
<keyword evidence="1" id="KW-0645">Protease</keyword>
<keyword evidence="2" id="KW-1185">Reference proteome</keyword>
<organism evidence="1 2">
    <name type="scientific">Tetrahymena thermophila (strain SB210)</name>
    <dbReference type="NCBI Taxonomy" id="312017"/>
    <lineage>
        <taxon>Eukaryota</taxon>
        <taxon>Sar</taxon>
        <taxon>Alveolata</taxon>
        <taxon>Ciliophora</taxon>
        <taxon>Intramacronucleata</taxon>
        <taxon>Oligohymenophorea</taxon>
        <taxon>Hymenostomatida</taxon>
        <taxon>Tetrahymenina</taxon>
        <taxon>Tetrahymenidae</taxon>
        <taxon>Tetrahymena</taxon>
    </lineage>
</organism>
<dbReference type="GO" id="GO:0004180">
    <property type="term" value="F:carboxypeptidase activity"/>
    <property type="evidence" value="ECO:0007669"/>
    <property type="project" value="UniProtKB-KW"/>
</dbReference>
<name>Q23UC5_TETTS</name>
<keyword evidence="1" id="KW-0121">Carboxypeptidase</keyword>
<gene>
    <name evidence="1" type="ORF">TTHERM_00798010</name>
</gene>
<dbReference type="AlphaFoldDB" id="Q23UC5"/>
<dbReference type="Proteomes" id="UP000009168">
    <property type="component" value="Unassembled WGS sequence"/>
</dbReference>
<accession>Q23UC5</accession>
<protein>
    <submittedName>
        <fullName evidence="1">Zinc carboxypeptidase family protein</fullName>
    </submittedName>
</protein>
<dbReference type="GeneID" id="7827721"/>
<dbReference type="KEGG" id="tet:TTHERM_00798010"/>
<dbReference type="HOGENOM" id="CLU_011289_1_0_1"/>
<reference evidence="2" key="1">
    <citation type="journal article" date="2006" name="PLoS Biol.">
        <title>Macronuclear genome sequence of the ciliate Tetrahymena thermophila, a model eukaryote.</title>
        <authorList>
            <person name="Eisen J.A."/>
            <person name="Coyne R.S."/>
            <person name="Wu M."/>
            <person name="Wu D."/>
            <person name="Thiagarajan M."/>
            <person name="Wortman J.R."/>
            <person name="Badger J.H."/>
            <person name="Ren Q."/>
            <person name="Amedeo P."/>
            <person name="Jones K.M."/>
            <person name="Tallon L.J."/>
            <person name="Delcher A.L."/>
            <person name="Salzberg S.L."/>
            <person name="Silva J.C."/>
            <person name="Haas B.J."/>
            <person name="Majoros W.H."/>
            <person name="Farzad M."/>
            <person name="Carlton J.M."/>
            <person name="Smith R.K. Jr."/>
            <person name="Garg J."/>
            <person name="Pearlman R.E."/>
            <person name="Karrer K.M."/>
            <person name="Sun L."/>
            <person name="Manning G."/>
            <person name="Elde N.C."/>
            <person name="Turkewitz A.P."/>
            <person name="Asai D.J."/>
            <person name="Wilkes D.E."/>
            <person name="Wang Y."/>
            <person name="Cai H."/>
            <person name="Collins K."/>
            <person name="Stewart B.A."/>
            <person name="Lee S.R."/>
            <person name="Wilamowska K."/>
            <person name="Weinberg Z."/>
            <person name="Ruzzo W.L."/>
            <person name="Wloga D."/>
            <person name="Gaertig J."/>
            <person name="Frankel J."/>
            <person name="Tsao C.-C."/>
            <person name="Gorovsky M.A."/>
            <person name="Keeling P.J."/>
            <person name="Waller R.F."/>
            <person name="Patron N.J."/>
            <person name="Cherry J.M."/>
            <person name="Stover N.A."/>
            <person name="Krieger C.J."/>
            <person name="del Toro C."/>
            <person name="Ryder H.F."/>
            <person name="Williamson S.C."/>
            <person name="Barbeau R.A."/>
            <person name="Hamilton E.P."/>
            <person name="Orias E."/>
        </authorList>
    </citation>
    <scope>NUCLEOTIDE SEQUENCE [LARGE SCALE GENOMIC DNA]</scope>
    <source>
        <strain evidence="2">SB210</strain>
    </source>
</reference>
<evidence type="ECO:0000313" key="2">
    <source>
        <dbReference type="Proteomes" id="UP000009168"/>
    </source>
</evidence>
<sequence length="572" mass="66808">MDQLIQDKDKILKCTKHKKKQIELIQVIDTQNQNQNQSFFYCTGCIFEDKSFDNSNYLQLDDIVDEGHKSVIKRWPPINDYKIIEKLSDLCLWGDANVGIQEKIVDFFDKLRREIHCKLEIMQKKMVDQSLENTFSKQKLVEQYQDISNIIDLRNLLLNQEGQSTEKVQERYKALVREMEQKKDQSTSHLQSLLNLSEILVANINFEHAAQMRQKIMSQIDEITFFNQHLAQNNSLEANNSSCQQIVDQILTLVSNKTNFCSDTFLLSLKEQLQQANPLLLTSISRQIFQDNKSPIDFYRLNEEQLEQIREYVHHSVKLIEDKNYENQIKDSTQMKNFTSLIASELDLFDDDSRLQLNKFFIEVFPFLKKVNLNSKYSSNNIQNFLPLINFKQLYPSNLVIQKNRDNSSTITSQTNESAYYCFSDLILDANKKYVFRFQVKMKSPISFAFIGLTRLHPQELAHNHPVLDNLSLILTYENSFIKKHANSGIDNQLKGSNFQFKSNELLLELRVDLSNKILQILDLPNKETMLALSQNLESLLLLEKNLVIYVSLRGEQSECNLLEAKQVHQFL</sequence>
<evidence type="ECO:0000313" key="1">
    <source>
        <dbReference type="EMBL" id="EAS00140.1"/>
    </source>
</evidence>
<keyword evidence="1" id="KW-0378">Hydrolase</keyword>
<dbReference type="RefSeq" id="XP_001020385.1">
    <property type="nucleotide sequence ID" value="XM_001020385.1"/>
</dbReference>